<feature type="region of interest" description="Disordered" evidence="1">
    <location>
        <begin position="1"/>
        <end position="24"/>
    </location>
</feature>
<sequence>MGDNDPLNQTLSRDDHELPRPTYKPAYSAPVVYSRDFAYEDNGPIVILPTRRMAGENITSASAKTFADCTRIGARTLSRARMKEEHEAKNTRERLLSGPTVDIYVGPSKRHWSIHQNLLCHHSSYFELEFLQREVPMENGRQHLELLDDDPAGFELLVKWLYQGVLTPASEIPSDDEKYNYAVACHKLWLLCSKFEMTRLKNLAMDVYRRCLCESQLVPDADEINEIYRRSPPGSPFRGLMVNIAARQIMDPDVERDLEAYRGCFDANPDFAIELVSAIRKLSGRILFDDPTRGDPCAYHDHGDATGCPMQEMKVRLDLKLQTTKIPKAHDCQGSNSVQEERISLGLVELSAEKRTPRKLRVSPKSPEKSAGQRTPQDQPHKLNGPGSRVMPIRSVSMDSQPSITSASGPAALVLQTPKDKLYTSNPDELSPLHTISAERQFRTAGDKSDISIRNDLPYNENGKPALSAQRPGQHISNRNALSTPEYSSTLTEFTISSRKRKRTPRKIRERQPTTIATSGGSSRADSVISGPRKLRVNSMVRRLESNGA</sequence>
<comment type="caution">
    <text evidence="3">The sequence shown here is derived from an EMBL/GenBank/DDBJ whole genome shotgun (WGS) entry which is preliminary data.</text>
</comment>
<protein>
    <recommendedName>
        <fullName evidence="2">BTB domain-containing protein</fullName>
    </recommendedName>
</protein>
<dbReference type="OrthoDB" id="194443at2759"/>
<dbReference type="Pfam" id="PF00651">
    <property type="entry name" value="BTB"/>
    <property type="match status" value="1"/>
</dbReference>
<accession>A0A8H6VCV8</accession>
<feature type="compositionally biased region" description="Polar residues" evidence="1">
    <location>
        <begin position="513"/>
        <end position="525"/>
    </location>
</feature>
<gene>
    <name evidence="3" type="ORF">HII31_10942</name>
</gene>
<dbReference type="CDD" id="cd18186">
    <property type="entry name" value="BTB_POZ_ZBTB_KLHL-like"/>
    <property type="match status" value="1"/>
</dbReference>
<dbReference type="InterPro" id="IPR000210">
    <property type="entry name" value="BTB/POZ_dom"/>
</dbReference>
<name>A0A8H6VCV8_9PEZI</name>
<dbReference type="PANTHER" id="PTHR47843">
    <property type="entry name" value="BTB DOMAIN-CONTAINING PROTEIN-RELATED"/>
    <property type="match status" value="1"/>
</dbReference>
<dbReference type="Gene3D" id="3.30.710.10">
    <property type="entry name" value="Potassium Channel Kv1.1, Chain A"/>
    <property type="match status" value="1"/>
</dbReference>
<keyword evidence="4" id="KW-1185">Reference proteome</keyword>
<dbReference type="PANTHER" id="PTHR47843:SF2">
    <property type="entry name" value="BTB DOMAIN-CONTAINING PROTEIN"/>
    <property type="match status" value="1"/>
</dbReference>
<evidence type="ECO:0000313" key="3">
    <source>
        <dbReference type="EMBL" id="KAF7187603.1"/>
    </source>
</evidence>
<dbReference type="InterPro" id="IPR011333">
    <property type="entry name" value="SKP1/BTB/POZ_sf"/>
</dbReference>
<organism evidence="3 4">
    <name type="scientific">Pseudocercospora fuligena</name>
    <dbReference type="NCBI Taxonomy" id="685502"/>
    <lineage>
        <taxon>Eukaryota</taxon>
        <taxon>Fungi</taxon>
        <taxon>Dikarya</taxon>
        <taxon>Ascomycota</taxon>
        <taxon>Pezizomycotina</taxon>
        <taxon>Dothideomycetes</taxon>
        <taxon>Dothideomycetidae</taxon>
        <taxon>Mycosphaerellales</taxon>
        <taxon>Mycosphaerellaceae</taxon>
        <taxon>Pseudocercospora</taxon>
    </lineage>
</organism>
<feature type="non-terminal residue" evidence="3">
    <location>
        <position position="549"/>
    </location>
</feature>
<feature type="compositionally biased region" description="Polar residues" evidence="1">
    <location>
        <begin position="475"/>
        <end position="497"/>
    </location>
</feature>
<dbReference type="SUPFAM" id="SSF54695">
    <property type="entry name" value="POZ domain"/>
    <property type="match status" value="1"/>
</dbReference>
<feature type="region of interest" description="Disordered" evidence="1">
    <location>
        <begin position="354"/>
        <end position="390"/>
    </location>
</feature>
<evidence type="ECO:0000259" key="2">
    <source>
        <dbReference type="PROSITE" id="PS50097"/>
    </source>
</evidence>
<evidence type="ECO:0000313" key="4">
    <source>
        <dbReference type="Proteomes" id="UP000660729"/>
    </source>
</evidence>
<reference evidence="3" key="1">
    <citation type="submission" date="2020-04" db="EMBL/GenBank/DDBJ databases">
        <title>Draft genome resource of the tomato pathogen Pseudocercospora fuligena.</title>
        <authorList>
            <person name="Zaccaron A."/>
        </authorList>
    </citation>
    <scope>NUCLEOTIDE SEQUENCE</scope>
    <source>
        <strain evidence="3">PF001</strain>
    </source>
</reference>
<feature type="compositionally biased region" description="Polar residues" evidence="1">
    <location>
        <begin position="1"/>
        <end position="11"/>
    </location>
</feature>
<dbReference type="EMBL" id="JABCIY010000224">
    <property type="protein sequence ID" value="KAF7187603.1"/>
    <property type="molecule type" value="Genomic_DNA"/>
</dbReference>
<proteinExistence type="predicted"/>
<feature type="compositionally biased region" description="Basic and acidic residues" evidence="1">
    <location>
        <begin position="444"/>
        <end position="453"/>
    </location>
</feature>
<evidence type="ECO:0000256" key="1">
    <source>
        <dbReference type="SAM" id="MobiDB-lite"/>
    </source>
</evidence>
<feature type="compositionally biased region" description="Basic residues" evidence="1">
    <location>
        <begin position="498"/>
        <end position="509"/>
    </location>
</feature>
<dbReference type="Proteomes" id="UP000660729">
    <property type="component" value="Unassembled WGS sequence"/>
</dbReference>
<feature type="domain" description="BTB" evidence="2">
    <location>
        <begin position="101"/>
        <end position="170"/>
    </location>
</feature>
<feature type="region of interest" description="Disordered" evidence="1">
    <location>
        <begin position="444"/>
        <end position="534"/>
    </location>
</feature>
<dbReference type="PROSITE" id="PS50097">
    <property type="entry name" value="BTB"/>
    <property type="match status" value="1"/>
</dbReference>
<dbReference type="AlphaFoldDB" id="A0A8H6VCV8"/>